<evidence type="ECO:0000256" key="2">
    <source>
        <dbReference type="ARBA" id="ARBA00022840"/>
    </source>
</evidence>
<dbReference type="InterPro" id="IPR008271">
    <property type="entry name" value="Ser/Thr_kinase_AS"/>
</dbReference>
<dbReference type="SMART" id="SM00220">
    <property type="entry name" value="S_TKc"/>
    <property type="match status" value="1"/>
</dbReference>
<dbReference type="Pfam" id="PF00069">
    <property type="entry name" value="Pkinase"/>
    <property type="match status" value="1"/>
</dbReference>
<evidence type="ECO:0000256" key="1">
    <source>
        <dbReference type="ARBA" id="ARBA00022741"/>
    </source>
</evidence>
<dbReference type="RefSeq" id="XP_019644211.1">
    <property type="nucleotide sequence ID" value="XM_019788652.1"/>
</dbReference>
<protein>
    <submittedName>
        <fullName evidence="6">Uncharacterized protein LOC109485203</fullName>
    </submittedName>
</protein>
<evidence type="ECO:0000259" key="4">
    <source>
        <dbReference type="PROSITE" id="PS50011"/>
    </source>
</evidence>
<dbReference type="Gene3D" id="3.60.15.10">
    <property type="entry name" value="Ribonuclease Z/Hydroxyacylglutathione hydrolase-like"/>
    <property type="match status" value="1"/>
</dbReference>
<dbReference type="GO" id="GO:0005524">
    <property type="term" value="F:ATP binding"/>
    <property type="evidence" value="ECO:0007669"/>
    <property type="project" value="UniProtKB-UniRule"/>
</dbReference>
<keyword evidence="5" id="KW-1185">Reference proteome</keyword>
<dbReference type="AlphaFoldDB" id="A0A6P5AQA6"/>
<organism evidence="5 6">
    <name type="scientific">Branchiostoma belcheri</name>
    <name type="common">Amphioxus</name>
    <dbReference type="NCBI Taxonomy" id="7741"/>
    <lineage>
        <taxon>Eukaryota</taxon>
        <taxon>Metazoa</taxon>
        <taxon>Chordata</taxon>
        <taxon>Cephalochordata</taxon>
        <taxon>Leptocardii</taxon>
        <taxon>Amphioxiformes</taxon>
        <taxon>Branchiostomatidae</taxon>
        <taxon>Branchiostoma</taxon>
    </lineage>
</organism>
<dbReference type="InterPro" id="IPR000719">
    <property type="entry name" value="Prot_kinase_dom"/>
</dbReference>
<sequence length="905" mass="102133">MADPRRDMYDALTRLRQHIGSGRLVLFVGEQLSVLPPPARLDHWWRIQNGISGLTQLESDFMKNLPQRPAKVHNVLRTLGTFPLILTTNQDELLERLLWGRGSLGSALGEKIRLDQVGQVMKDWPELHRHLIVKLFGDTSYTARCSEESRQFLEDILIGEPGREVAAAEFLAKVFQERPVLFLGCDLQHDFYKRLLARFVKTAPIDHYTFESSETRGCPHLGSLVSLKANLELWEFVQYLSTGRMEENIQPGQVYEKSYLGTQREEYLLQQLALEKQASEIVFHTSTITNALATDDALEFISKPALQDIYSSDPFGVFTEEHVTRSLDAMKARRDNLIKKIHEGTKVVTLFFYHGLKAELDPNRVTDPRKRQMAIKKYVEVIKLCQTFVSSKSSLEIRIVDWTDPAERKEIDKEKFGLARLKGGEDEAIFHGHPATAGKKAFAVQLIAINGEETVRKRKIYEKSRERSWSAEDSVRRLLQEVLSANRDLVDRHGEHMSAIKKEDLEMLQNMSEIHLLTNKKLDQGSDFIKIGSGSFSTVHRATRQGRPVAVKILNEVQHTRDLKAFQDEFKLLRDMKHANIVQVVDCIVQDNRLGIIMEFVDGGNLRDHLRRSGAQEKDFVLRFAKQIGLALEYLHGKDVMHRDVKPENVFISEDHSIFKLGDFGLARVTEGTRQTKTIIGSYRYMAPEVKSSSGHYSKKADVYSYALCLIELIGGEMVFSNIAIHKHAMDEKLRGGLPDIPKNCDEFGPRMKPTIGGCLRVEAQRPSMSKVLQMLFGSAPLKTDTGHIELLCLGTGDAAAATFEGIPSSSVTVMFNGSPVILINVGLGVLRSCQELAGQLPNLVFVSSRHSDHAGELSTLVNQKVLQQGEQQRHDAQLTILCPEHALTPLQKRCQDDNCDDTVL</sequence>
<dbReference type="GO" id="GO:0006914">
    <property type="term" value="P:autophagy"/>
    <property type="evidence" value="ECO:0007669"/>
    <property type="project" value="UniProtKB-ARBA"/>
</dbReference>
<dbReference type="GO" id="GO:0010506">
    <property type="term" value="P:regulation of autophagy"/>
    <property type="evidence" value="ECO:0007669"/>
    <property type="project" value="InterPro"/>
</dbReference>
<dbReference type="Pfam" id="PF13289">
    <property type="entry name" value="SIR2_2"/>
    <property type="match status" value="1"/>
</dbReference>
<dbReference type="KEGG" id="bbel:109485203"/>
<feature type="binding site" evidence="3">
    <location>
        <position position="552"/>
    </location>
    <ligand>
        <name>ATP</name>
        <dbReference type="ChEBI" id="CHEBI:30616"/>
    </ligand>
</feature>
<dbReference type="PANTHER" id="PTHR24348">
    <property type="entry name" value="SERINE/THREONINE-PROTEIN KINASE UNC-51-RELATED"/>
    <property type="match status" value="1"/>
</dbReference>
<reference evidence="6" key="1">
    <citation type="submission" date="2025-08" db="UniProtKB">
        <authorList>
            <consortium name="RefSeq"/>
        </authorList>
    </citation>
    <scope>IDENTIFICATION</scope>
    <source>
        <tissue evidence="6">Gonad</tissue>
    </source>
</reference>
<gene>
    <name evidence="6" type="primary">LOC109485203</name>
</gene>
<proteinExistence type="predicted"/>
<dbReference type="GeneID" id="109485203"/>
<dbReference type="SUPFAM" id="SSF56281">
    <property type="entry name" value="Metallo-hydrolase/oxidoreductase"/>
    <property type="match status" value="1"/>
</dbReference>
<keyword evidence="2 3" id="KW-0067">ATP-binding</keyword>
<feature type="domain" description="Protein kinase" evidence="4">
    <location>
        <begin position="525"/>
        <end position="791"/>
    </location>
</feature>
<dbReference type="InterPro" id="IPR011009">
    <property type="entry name" value="Kinase-like_dom_sf"/>
</dbReference>
<name>A0A6P5AQA6_BRABE</name>
<evidence type="ECO:0000313" key="6">
    <source>
        <dbReference type="RefSeq" id="XP_019644211.1"/>
    </source>
</evidence>
<dbReference type="GO" id="GO:0004674">
    <property type="term" value="F:protein serine/threonine kinase activity"/>
    <property type="evidence" value="ECO:0007669"/>
    <property type="project" value="InterPro"/>
</dbReference>
<dbReference type="SUPFAM" id="SSF56112">
    <property type="entry name" value="Protein kinase-like (PK-like)"/>
    <property type="match status" value="1"/>
</dbReference>
<dbReference type="GO" id="GO:0005737">
    <property type="term" value="C:cytoplasm"/>
    <property type="evidence" value="ECO:0007669"/>
    <property type="project" value="TreeGrafter"/>
</dbReference>
<evidence type="ECO:0000256" key="3">
    <source>
        <dbReference type="PROSITE-ProRule" id="PRU10141"/>
    </source>
</evidence>
<evidence type="ECO:0000313" key="5">
    <source>
        <dbReference type="Proteomes" id="UP000515135"/>
    </source>
</evidence>
<dbReference type="InterPro" id="IPR045269">
    <property type="entry name" value="Atg1-like"/>
</dbReference>
<dbReference type="InterPro" id="IPR036866">
    <property type="entry name" value="RibonucZ/Hydroxyglut_hydro"/>
</dbReference>
<dbReference type="PROSITE" id="PS00108">
    <property type="entry name" value="PROTEIN_KINASE_ST"/>
    <property type="match status" value="1"/>
</dbReference>
<dbReference type="InterPro" id="IPR017441">
    <property type="entry name" value="Protein_kinase_ATP_BS"/>
</dbReference>
<dbReference type="PROSITE" id="PS00107">
    <property type="entry name" value="PROTEIN_KINASE_ATP"/>
    <property type="match status" value="1"/>
</dbReference>
<accession>A0A6P5AQA6</accession>
<keyword evidence="1 3" id="KW-0547">Nucleotide-binding</keyword>
<dbReference type="OrthoDB" id="4062651at2759"/>
<dbReference type="Proteomes" id="UP000515135">
    <property type="component" value="Unplaced"/>
</dbReference>
<dbReference type="PROSITE" id="PS50011">
    <property type="entry name" value="PROTEIN_KINASE_DOM"/>
    <property type="match status" value="1"/>
</dbReference>
<dbReference type="Gene3D" id="1.10.510.10">
    <property type="entry name" value="Transferase(Phosphotransferase) domain 1"/>
    <property type="match status" value="1"/>
</dbReference>